<proteinExistence type="predicted"/>
<dbReference type="Pfam" id="PF08240">
    <property type="entry name" value="ADH_N"/>
    <property type="match status" value="1"/>
</dbReference>
<dbReference type="PANTHER" id="PTHR44013">
    <property type="entry name" value="ZINC-TYPE ALCOHOL DEHYDROGENASE-LIKE PROTEIN C16A3.02C"/>
    <property type="match status" value="1"/>
</dbReference>
<dbReference type="SUPFAM" id="SSF51735">
    <property type="entry name" value="NAD(P)-binding Rossmann-fold domains"/>
    <property type="match status" value="1"/>
</dbReference>
<dbReference type="Pfam" id="PF00107">
    <property type="entry name" value="ADH_zinc_N"/>
    <property type="match status" value="1"/>
</dbReference>
<accession>A0A640KBM3</accession>
<dbReference type="InterPro" id="IPR036291">
    <property type="entry name" value="NAD(P)-bd_dom_sf"/>
</dbReference>
<feature type="region of interest" description="Disordered" evidence="1">
    <location>
        <begin position="446"/>
        <end position="478"/>
    </location>
</feature>
<comment type="caution">
    <text evidence="3">The sequence shown here is derived from an EMBL/GenBank/DDBJ whole genome shotgun (WGS) entry which is preliminary data.</text>
</comment>
<dbReference type="Gene3D" id="3.40.50.720">
    <property type="entry name" value="NAD(P)-binding Rossmann-like Domain"/>
    <property type="match status" value="1"/>
</dbReference>
<evidence type="ECO:0000259" key="2">
    <source>
        <dbReference type="SMART" id="SM00829"/>
    </source>
</evidence>
<dbReference type="Gene3D" id="3.90.180.10">
    <property type="entry name" value="Medium-chain alcohol dehydrogenases, catalytic domain"/>
    <property type="match status" value="1"/>
</dbReference>
<sequence length="478" mass="51253">MGNKNSANISSVPVPLPFYVLPDVPAPSLKPSNLDFSETSGKPIVCAGWIAPHGNHSWSRGNVVYSSNIEIPVPKPCQVRVKVYAAGVNPADAHRTAVMPSFPEVGTSGKSRRANRHPRPPFKFPYVVGIEGAGVVESVGWAAASNGERDGSAGALASANTSDIGVGDRVAFLADFTQGSGGTFCQYAVVDRDILWKLPEVACAPPSPTGGLVPGRLIDFVEAASLPAAAATAYIALFDKLRIETQRAIFISGASGGVGSVAVQLAHYFGLYVIASCSTPNVRYVQSLGADYVVDYTRADVVKEIMAYTDNYGVDYLLECADASMAEAHSETVRFGGALCVLTGLFSPRSDMVFRRQLSVHYVFLGMQHQDPLARTQLRPLGELVMQLYIQGAFSVNAERVPFVQAADALDVVASGHGRGKMVLTNFHMNEDQEERQRRRRVHLYEKTQRQYQPEATQKAVSEAAATAASEAASNAAR</sequence>
<dbReference type="GO" id="GO:0016491">
    <property type="term" value="F:oxidoreductase activity"/>
    <property type="evidence" value="ECO:0007669"/>
    <property type="project" value="InterPro"/>
</dbReference>
<dbReference type="AlphaFoldDB" id="A0A640KBM3"/>
<evidence type="ECO:0000256" key="1">
    <source>
        <dbReference type="SAM" id="MobiDB-lite"/>
    </source>
</evidence>
<dbReference type="SMART" id="SM00829">
    <property type="entry name" value="PKS_ER"/>
    <property type="match status" value="1"/>
</dbReference>
<dbReference type="Proteomes" id="UP000419144">
    <property type="component" value="Unassembled WGS sequence"/>
</dbReference>
<dbReference type="InterPro" id="IPR013154">
    <property type="entry name" value="ADH-like_N"/>
</dbReference>
<evidence type="ECO:0000313" key="4">
    <source>
        <dbReference type="Proteomes" id="UP000419144"/>
    </source>
</evidence>
<feature type="domain" description="Enoyl reductase (ER)" evidence="2">
    <location>
        <begin position="61"/>
        <end position="424"/>
    </location>
</feature>
<reference evidence="3" key="1">
    <citation type="submission" date="2019-11" db="EMBL/GenBank/DDBJ databases">
        <title>Leishmania tarentolae CDS.</title>
        <authorList>
            <person name="Goto Y."/>
            <person name="Yamagishi J."/>
        </authorList>
    </citation>
    <scope>NUCLEOTIDE SEQUENCE [LARGE SCALE GENOMIC DNA]</scope>
    <source>
        <strain evidence="3">Parrot Tar II</strain>
    </source>
</reference>
<dbReference type="SUPFAM" id="SSF50129">
    <property type="entry name" value="GroES-like"/>
    <property type="match status" value="1"/>
</dbReference>
<dbReference type="InterPro" id="IPR052733">
    <property type="entry name" value="Chloroplast_QOR"/>
</dbReference>
<evidence type="ECO:0000313" key="3">
    <source>
        <dbReference type="EMBL" id="GET86525.1"/>
    </source>
</evidence>
<feature type="compositionally biased region" description="Low complexity" evidence="1">
    <location>
        <begin position="455"/>
        <end position="478"/>
    </location>
</feature>
<name>A0A640KBM3_LEITA</name>
<dbReference type="FunFam" id="3.40.50.720:FF:001131">
    <property type="entry name" value="Zinc-binding dehydrogenase-like protein"/>
    <property type="match status" value="1"/>
</dbReference>
<dbReference type="VEuPathDB" id="TriTrypDB:LtaPh_1009900"/>
<dbReference type="InterPro" id="IPR011032">
    <property type="entry name" value="GroES-like_sf"/>
</dbReference>
<gene>
    <name evidence="3" type="ORF">LtaPh_1009900</name>
</gene>
<dbReference type="EMBL" id="BLBS01000012">
    <property type="protein sequence ID" value="GET86525.1"/>
    <property type="molecule type" value="Genomic_DNA"/>
</dbReference>
<dbReference type="InterPro" id="IPR020843">
    <property type="entry name" value="ER"/>
</dbReference>
<dbReference type="OrthoDB" id="3233595at2759"/>
<organism evidence="3 4">
    <name type="scientific">Leishmania tarentolae</name>
    <name type="common">Sauroleishmania tarentolae</name>
    <dbReference type="NCBI Taxonomy" id="5689"/>
    <lineage>
        <taxon>Eukaryota</taxon>
        <taxon>Discoba</taxon>
        <taxon>Euglenozoa</taxon>
        <taxon>Kinetoplastea</taxon>
        <taxon>Metakinetoplastina</taxon>
        <taxon>Trypanosomatida</taxon>
        <taxon>Trypanosomatidae</taxon>
        <taxon>Leishmaniinae</taxon>
        <taxon>Leishmania</taxon>
        <taxon>lizard Leishmania</taxon>
    </lineage>
</organism>
<keyword evidence="4" id="KW-1185">Reference proteome</keyword>
<dbReference type="PANTHER" id="PTHR44013:SF1">
    <property type="entry name" value="ZINC-TYPE ALCOHOL DEHYDROGENASE-LIKE PROTEIN C16A3.02C"/>
    <property type="match status" value="1"/>
</dbReference>
<protein>
    <submittedName>
        <fullName evidence="3">Zinc-binding dehydrogenase-like protein</fullName>
    </submittedName>
</protein>
<dbReference type="InterPro" id="IPR013149">
    <property type="entry name" value="ADH-like_C"/>
</dbReference>